<dbReference type="SUPFAM" id="SSF51735">
    <property type="entry name" value="NAD(P)-binding Rossmann-fold domains"/>
    <property type="match status" value="1"/>
</dbReference>
<dbReference type="Proteomes" id="UP001248819">
    <property type="component" value="Unassembled WGS sequence"/>
</dbReference>
<comment type="caution">
    <text evidence="1">The sequence shown here is derived from an EMBL/GenBank/DDBJ whole genome shotgun (WGS) entry which is preliminary data.</text>
</comment>
<dbReference type="Gene3D" id="3.40.50.720">
    <property type="entry name" value="NAD(P)-binding Rossmann-like Domain"/>
    <property type="match status" value="1"/>
</dbReference>
<protein>
    <submittedName>
        <fullName evidence="1">NAD(P)H-binding protein</fullName>
    </submittedName>
</protein>
<dbReference type="RefSeq" id="WP_311483555.1">
    <property type="nucleotide sequence ID" value="NZ_JAVRHP010000014.1"/>
</dbReference>
<organism evidence="1 2">
    <name type="scientific">Autumnicola edwardsiae</name>
    <dbReference type="NCBI Taxonomy" id="3075594"/>
    <lineage>
        <taxon>Bacteria</taxon>
        <taxon>Pseudomonadati</taxon>
        <taxon>Bacteroidota</taxon>
        <taxon>Flavobacteriia</taxon>
        <taxon>Flavobacteriales</taxon>
        <taxon>Flavobacteriaceae</taxon>
        <taxon>Autumnicola</taxon>
    </lineage>
</organism>
<name>A0ABU3CT33_9FLAO</name>
<reference evidence="1 2" key="1">
    <citation type="submission" date="2023-09" db="EMBL/GenBank/DDBJ databases">
        <authorList>
            <person name="Rey-Velasco X."/>
        </authorList>
    </citation>
    <scope>NUCLEOTIDE SEQUENCE [LARGE SCALE GENOMIC DNA]</scope>
    <source>
        <strain evidence="1 2">F297</strain>
    </source>
</reference>
<gene>
    <name evidence="1" type="ORF">RM529_04515</name>
</gene>
<dbReference type="EMBL" id="JAVRHP010000014">
    <property type="protein sequence ID" value="MDT0649393.1"/>
    <property type="molecule type" value="Genomic_DNA"/>
</dbReference>
<dbReference type="InterPro" id="IPR036291">
    <property type="entry name" value="NAD(P)-bd_dom_sf"/>
</dbReference>
<evidence type="ECO:0000313" key="1">
    <source>
        <dbReference type="EMBL" id="MDT0649393.1"/>
    </source>
</evidence>
<sequence>MNISILGCGWLGLPLAKALIKEGDTVKGSTTRREKVIHLQEEQILPYQIELFTEGIQGDIDAFLSGSEILVLNIPPGLRSDPETDFTGKMEQLLDHLTRSSIKNVLFVSSTSVYKDTEEFFVYTETSTPNGNSRAAVEIIAAEKLLTANDKFSTTIVRFGGLLGADRHPVNFLTGRAGLENPKAPVNLIQQEDCIEIIQKIIEKEAWGTVFNAAFPEHPKKEAYYAKKAAQNKLALPEYDQIHPSKGKIITSERLEGMLDFKFKHNI</sequence>
<accession>A0ABU3CT33</accession>
<evidence type="ECO:0000313" key="2">
    <source>
        <dbReference type="Proteomes" id="UP001248819"/>
    </source>
</evidence>
<keyword evidence="2" id="KW-1185">Reference proteome</keyword>
<proteinExistence type="predicted"/>